<dbReference type="PANTHER" id="PTHR33269">
    <property type="entry name" value="NADH-UBIQUINONE OXIDOREDUCTASE CHAIN 6"/>
    <property type="match status" value="1"/>
</dbReference>
<feature type="transmembrane region" description="Helical" evidence="2">
    <location>
        <begin position="28"/>
        <end position="48"/>
    </location>
</feature>
<protein>
    <recommendedName>
        <fullName evidence="2">NADH-quinone oxidoreductase subunit J</fullName>
        <ecNumber evidence="2">7.1.1.-</ecNumber>
    </recommendedName>
</protein>
<dbReference type="EMBL" id="FUWU01000011">
    <property type="protein sequence ID" value="SJZ54169.1"/>
    <property type="molecule type" value="Genomic_DNA"/>
</dbReference>
<gene>
    <name evidence="4" type="ORF">SAMN02745108_00907</name>
    <name evidence="3" type="ORF">SAMN05720469_1196</name>
</gene>
<keyword evidence="2" id="KW-0874">Quinone</keyword>
<comment type="function">
    <text evidence="2">NDH-1 shuttles electrons from NADH, via FMN and iron-sulfur (Fe-S) centers, to quinones in the respiratory chain. Couples the redox reaction to proton translocation (for every two electrons transferred, four hydrogen ions are translocated across the cytoplasmic membrane), and thus conserves the redox energy in a proton gradient.</text>
</comment>
<dbReference type="AlphaFoldDB" id="A0A1M6VK11"/>
<evidence type="ECO:0000256" key="1">
    <source>
        <dbReference type="ARBA" id="ARBA00005698"/>
    </source>
</evidence>
<feature type="transmembrane region" description="Helical" evidence="2">
    <location>
        <begin position="54"/>
        <end position="78"/>
    </location>
</feature>
<comment type="catalytic activity">
    <reaction evidence="2">
        <text>a quinone + NADH + 5 H(+)(in) = a quinol + NAD(+) + 4 H(+)(out)</text>
        <dbReference type="Rhea" id="RHEA:57888"/>
        <dbReference type="ChEBI" id="CHEBI:15378"/>
        <dbReference type="ChEBI" id="CHEBI:24646"/>
        <dbReference type="ChEBI" id="CHEBI:57540"/>
        <dbReference type="ChEBI" id="CHEBI:57945"/>
        <dbReference type="ChEBI" id="CHEBI:132124"/>
    </reaction>
</comment>
<dbReference type="InterPro" id="IPR001457">
    <property type="entry name" value="NADH_UbQ/plastoQ_OxRdtase_su6"/>
</dbReference>
<name>A0A1M6VK11_9BACT</name>
<feature type="transmembrane region" description="Helical" evidence="2">
    <location>
        <begin position="90"/>
        <end position="114"/>
    </location>
</feature>
<feature type="transmembrane region" description="Helical" evidence="2">
    <location>
        <begin position="6"/>
        <end position="23"/>
    </location>
</feature>
<sequence>MLALVYFILLSVIAVGCSICILLNRHPLYASIAMVTTMLSLAGIYGLLGSPFVGVVQVMVYAGAIMTLLMFIIFVLNGSRDNRTKRFDKTSLFVLVSVIAMALLAAVALCRSAFDFDAGAVRGSVDVTAKTLFDMNASGQGYYLIFLSIGLVLLSAMATAVILARKRIASDPETAKSEEVH</sequence>
<keyword evidence="2" id="KW-1003">Cell membrane</keyword>
<dbReference type="PANTHER" id="PTHR33269:SF17">
    <property type="entry name" value="NADH-UBIQUINONE OXIDOREDUCTASE CHAIN 6"/>
    <property type="match status" value="1"/>
</dbReference>
<dbReference type="EC" id="7.1.1.-" evidence="2"/>
<comment type="subcellular location">
    <subcellularLocation>
        <location evidence="2">Cell membrane</location>
        <topology evidence="2">Multi-pass membrane protein</topology>
    </subcellularLocation>
</comment>
<reference evidence="4 6" key="3">
    <citation type="submission" date="2017-02" db="EMBL/GenBank/DDBJ databases">
        <authorList>
            <person name="Peterson S.W."/>
        </authorList>
    </citation>
    <scope>NUCLEOTIDE SEQUENCE [LARGE SCALE GENOMIC DNA]</scope>
    <source>
        <strain evidence="4 6">ATCC 43854</strain>
    </source>
</reference>
<dbReference type="Pfam" id="PF00499">
    <property type="entry name" value="Oxidored_q3"/>
    <property type="match status" value="1"/>
</dbReference>
<keyword evidence="2" id="KW-1133">Transmembrane helix</keyword>
<dbReference type="RefSeq" id="WP_073304794.1">
    <property type="nucleotide sequence ID" value="NZ_FRAW01000019.1"/>
</dbReference>
<dbReference type="EMBL" id="FRAW01000019">
    <property type="protein sequence ID" value="SHK81830.1"/>
    <property type="molecule type" value="Genomic_DNA"/>
</dbReference>
<dbReference type="Proteomes" id="UP000184275">
    <property type="component" value="Unassembled WGS sequence"/>
</dbReference>
<dbReference type="Proteomes" id="UP000190449">
    <property type="component" value="Unassembled WGS sequence"/>
</dbReference>
<dbReference type="GO" id="GO:0008137">
    <property type="term" value="F:NADH dehydrogenase (ubiquinone) activity"/>
    <property type="evidence" value="ECO:0007669"/>
    <property type="project" value="UniProtKB-UniRule"/>
</dbReference>
<reference evidence="5" key="2">
    <citation type="submission" date="2016-11" db="EMBL/GenBank/DDBJ databases">
        <authorList>
            <person name="Varghese N."/>
            <person name="Submissions S."/>
        </authorList>
    </citation>
    <scope>NUCLEOTIDE SEQUENCE [LARGE SCALE GENOMIC DNA]</scope>
    <source>
        <strain evidence="5">UWOS</strain>
    </source>
</reference>
<dbReference type="Gene3D" id="1.20.120.1200">
    <property type="entry name" value="NADH-ubiquinone/plastoquinone oxidoreductase chain 6, subunit NuoJ"/>
    <property type="match status" value="1"/>
</dbReference>
<dbReference type="GO" id="GO:0005886">
    <property type="term" value="C:plasma membrane"/>
    <property type="evidence" value="ECO:0007669"/>
    <property type="project" value="UniProtKB-SubCell"/>
</dbReference>
<organism evidence="3 5">
    <name type="scientific">Fibrobacter intestinalis</name>
    <dbReference type="NCBI Taxonomy" id="28122"/>
    <lineage>
        <taxon>Bacteria</taxon>
        <taxon>Pseudomonadati</taxon>
        <taxon>Fibrobacterota</taxon>
        <taxon>Fibrobacteria</taxon>
        <taxon>Fibrobacterales</taxon>
        <taxon>Fibrobacteraceae</taxon>
        <taxon>Fibrobacter</taxon>
    </lineage>
</organism>
<accession>A0A1M6VK11</accession>
<dbReference type="STRING" id="28122.SAMN02745108_00907"/>
<keyword evidence="2" id="KW-0472">Membrane</keyword>
<evidence type="ECO:0000313" key="4">
    <source>
        <dbReference type="EMBL" id="SJZ54169.1"/>
    </source>
</evidence>
<evidence type="ECO:0000313" key="5">
    <source>
        <dbReference type="Proteomes" id="UP000184275"/>
    </source>
</evidence>
<dbReference type="InterPro" id="IPR042106">
    <property type="entry name" value="Nuo/plastoQ_OxRdtase_6_NuoJ"/>
</dbReference>
<evidence type="ECO:0000313" key="6">
    <source>
        <dbReference type="Proteomes" id="UP000190449"/>
    </source>
</evidence>
<comment type="similarity">
    <text evidence="1 2">Belongs to the complex I subunit 6 family.</text>
</comment>
<evidence type="ECO:0000256" key="2">
    <source>
        <dbReference type="RuleBase" id="RU004429"/>
    </source>
</evidence>
<feature type="transmembrane region" description="Helical" evidence="2">
    <location>
        <begin position="142"/>
        <end position="164"/>
    </location>
</feature>
<reference evidence="3" key="1">
    <citation type="submission" date="2016-11" db="EMBL/GenBank/DDBJ databases">
        <authorList>
            <person name="Jaros S."/>
            <person name="Januszkiewicz K."/>
            <person name="Wedrychowicz H."/>
        </authorList>
    </citation>
    <scope>NUCLEOTIDE SEQUENCE [LARGE SCALE GENOMIC DNA]</scope>
    <source>
        <strain evidence="3">UWOS</strain>
    </source>
</reference>
<keyword evidence="2" id="KW-0520">NAD</keyword>
<dbReference type="GO" id="GO:0048038">
    <property type="term" value="F:quinone binding"/>
    <property type="evidence" value="ECO:0007669"/>
    <property type="project" value="UniProtKB-UniRule"/>
</dbReference>
<proteinExistence type="inferred from homology"/>
<evidence type="ECO:0000313" key="3">
    <source>
        <dbReference type="EMBL" id="SHK81830.1"/>
    </source>
</evidence>
<accession>A0A1T4LH93</accession>
<keyword evidence="5" id="KW-1185">Reference proteome</keyword>
<keyword evidence="2" id="KW-0812">Transmembrane</keyword>